<dbReference type="InParanoid" id="A8N3X5"/>
<reference evidence="2 3" key="1">
    <citation type="journal article" date="2010" name="Proc. Natl. Acad. Sci. U.S.A.">
        <title>Insights into evolution of multicellular fungi from the assembled chromosomes of the mushroom Coprinopsis cinerea (Coprinus cinereus).</title>
        <authorList>
            <person name="Stajich J.E."/>
            <person name="Wilke S.K."/>
            <person name="Ahren D."/>
            <person name="Au C.H."/>
            <person name="Birren B.W."/>
            <person name="Borodovsky M."/>
            <person name="Burns C."/>
            <person name="Canback B."/>
            <person name="Casselton L.A."/>
            <person name="Cheng C.K."/>
            <person name="Deng J."/>
            <person name="Dietrich F.S."/>
            <person name="Fargo D.C."/>
            <person name="Farman M.L."/>
            <person name="Gathman A.C."/>
            <person name="Goldberg J."/>
            <person name="Guigo R."/>
            <person name="Hoegger P.J."/>
            <person name="Hooker J.B."/>
            <person name="Huggins A."/>
            <person name="James T.Y."/>
            <person name="Kamada T."/>
            <person name="Kilaru S."/>
            <person name="Kodira C."/>
            <person name="Kues U."/>
            <person name="Kupfer D."/>
            <person name="Kwan H.S."/>
            <person name="Lomsadze A."/>
            <person name="Li W."/>
            <person name="Lilly W.W."/>
            <person name="Ma L.J."/>
            <person name="Mackey A.J."/>
            <person name="Manning G."/>
            <person name="Martin F."/>
            <person name="Muraguchi H."/>
            <person name="Natvig D.O."/>
            <person name="Palmerini H."/>
            <person name="Ramesh M.A."/>
            <person name="Rehmeyer C.J."/>
            <person name="Roe B.A."/>
            <person name="Shenoy N."/>
            <person name="Stanke M."/>
            <person name="Ter-Hovhannisyan V."/>
            <person name="Tunlid A."/>
            <person name="Velagapudi R."/>
            <person name="Vision T.J."/>
            <person name="Zeng Q."/>
            <person name="Zolan M.E."/>
            <person name="Pukkila P.J."/>
        </authorList>
    </citation>
    <scope>NUCLEOTIDE SEQUENCE [LARGE SCALE GENOMIC DNA]</scope>
    <source>
        <strain evidence="3">Okayama-7 / 130 / ATCC MYA-4618 / FGSC 9003</strain>
    </source>
</reference>
<evidence type="ECO:0000313" key="2">
    <source>
        <dbReference type="EMBL" id="EAU92214.1"/>
    </source>
</evidence>
<dbReference type="EMBL" id="AACS02000001">
    <property type="protein sequence ID" value="EAU92214.1"/>
    <property type="molecule type" value="Genomic_DNA"/>
</dbReference>
<dbReference type="OrthoDB" id="2911012at2759"/>
<keyword evidence="3" id="KW-1185">Reference proteome</keyword>
<feature type="compositionally biased region" description="Polar residues" evidence="1">
    <location>
        <begin position="1"/>
        <end position="11"/>
    </location>
</feature>
<sequence>MSQSILRSGMTSPLLAAAKRPSTPRSILKRPTSLALSPALPFNASFSVMVSPSAKSPHVQFVQTPQLVATFVTHSSEVYDRAPIKVSPNPLALPERGARYYSPTIDHFKLSAPPPPKAAALSRLQSILKASQCASPAITEFEDPRSPRAAAVQAPPVQQIRFASFAAPSRQPQSLSKSLSSYPRSPYPSAPLSPAEQMSTEMESRGRRMSDVSNLSSKPTPAIKRPARLPIPPSPLKASFKSPSLQRSHKPAPLDLEPPQSATSLSNAFWDSMTLEEGDTPMVTALEYPESAVEMEEVDLKSPAPVLGNIKSPAPALKSPGPALMFGTQDGSVWSPSIPKKPAAREALLRTALMSPGKAAFPKPPAAGKVKHSVVASPSPNDPFASFPSFAAVLTLDTASQASGPLAYPPRAVLGAA</sequence>
<proteinExistence type="predicted"/>
<feature type="compositionally biased region" description="Low complexity" evidence="1">
    <location>
        <begin position="168"/>
        <end position="184"/>
    </location>
</feature>
<feature type="region of interest" description="Disordered" evidence="1">
    <location>
        <begin position="1"/>
        <end position="26"/>
    </location>
</feature>
<dbReference type="GeneID" id="6006018"/>
<feature type="region of interest" description="Disordered" evidence="1">
    <location>
        <begin position="165"/>
        <end position="262"/>
    </location>
</feature>
<evidence type="ECO:0000313" key="3">
    <source>
        <dbReference type="Proteomes" id="UP000001861"/>
    </source>
</evidence>
<evidence type="ECO:0000256" key="1">
    <source>
        <dbReference type="SAM" id="MobiDB-lite"/>
    </source>
</evidence>
<name>A8N3X5_COPC7</name>
<accession>A8N3X5</accession>
<dbReference type="RefSeq" id="XP_001829570.1">
    <property type="nucleotide sequence ID" value="XM_001829518.2"/>
</dbReference>
<gene>
    <name evidence="2" type="ORF">CC1G_10100</name>
</gene>
<protein>
    <submittedName>
        <fullName evidence="2">Uncharacterized protein</fullName>
    </submittedName>
</protein>
<dbReference type="STRING" id="240176.A8N3X5"/>
<organism evidence="2 3">
    <name type="scientific">Coprinopsis cinerea (strain Okayama-7 / 130 / ATCC MYA-4618 / FGSC 9003)</name>
    <name type="common">Inky cap fungus</name>
    <name type="synonym">Hormographiella aspergillata</name>
    <dbReference type="NCBI Taxonomy" id="240176"/>
    <lineage>
        <taxon>Eukaryota</taxon>
        <taxon>Fungi</taxon>
        <taxon>Dikarya</taxon>
        <taxon>Basidiomycota</taxon>
        <taxon>Agaricomycotina</taxon>
        <taxon>Agaricomycetes</taxon>
        <taxon>Agaricomycetidae</taxon>
        <taxon>Agaricales</taxon>
        <taxon>Agaricineae</taxon>
        <taxon>Psathyrellaceae</taxon>
        <taxon>Coprinopsis</taxon>
    </lineage>
</organism>
<dbReference type="VEuPathDB" id="FungiDB:CC1G_10100"/>
<comment type="caution">
    <text evidence="2">The sequence shown here is derived from an EMBL/GenBank/DDBJ whole genome shotgun (WGS) entry which is preliminary data.</text>
</comment>
<dbReference type="KEGG" id="cci:CC1G_10100"/>
<dbReference type="Proteomes" id="UP000001861">
    <property type="component" value="Unassembled WGS sequence"/>
</dbReference>
<dbReference type="OMA" id="CIGMPRP"/>
<dbReference type="AlphaFoldDB" id="A8N3X5"/>